<sequence>MTDMPALQTELNAAKTAYETQQSAYLALLQQLNGTSPVGGGTQGTDSNSSSGSGSSTPPANTSLSELEAAKN</sequence>
<evidence type="ECO:0000313" key="2">
    <source>
        <dbReference type="EMBL" id="EMO63302.1"/>
    </source>
</evidence>
<proteinExistence type="predicted"/>
<dbReference type="EMBL" id="AKWF02000057">
    <property type="protein sequence ID" value="EMO63302.1"/>
    <property type="molecule type" value="Genomic_DNA"/>
</dbReference>
<dbReference type="Proteomes" id="UP000012159">
    <property type="component" value="Unassembled WGS sequence"/>
</dbReference>
<feature type="compositionally biased region" description="Low complexity" evidence="1">
    <location>
        <begin position="44"/>
        <end position="57"/>
    </location>
</feature>
<feature type="region of interest" description="Disordered" evidence="1">
    <location>
        <begin position="33"/>
        <end position="72"/>
    </location>
</feature>
<name>M6W0L3_LEPBO</name>
<evidence type="ECO:0000256" key="1">
    <source>
        <dbReference type="SAM" id="MobiDB-lite"/>
    </source>
</evidence>
<organism evidence="2 3">
    <name type="scientific">Leptospira borgpetersenii serovar Pomona str. 200901868</name>
    <dbReference type="NCBI Taxonomy" id="1192866"/>
    <lineage>
        <taxon>Bacteria</taxon>
        <taxon>Pseudomonadati</taxon>
        <taxon>Spirochaetota</taxon>
        <taxon>Spirochaetia</taxon>
        <taxon>Leptospirales</taxon>
        <taxon>Leptospiraceae</taxon>
        <taxon>Leptospira</taxon>
    </lineage>
</organism>
<evidence type="ECO:0000313" key="3">
    <source>
        <dbReference type="Proteomes" id="UP000012159"/>
    </source>
</evidence>
<reference evidence="2 3" key="1">
    <citation type="submission" date="2013-01" db="EMBL/GenBank/DDBJ databases">
        <authorList>
            <person name="Harkins D.M."/>
            <person name="Durkin A.S."/>
            <person name="Brinkac L.M."/>
            <person name="Haft D.H."/>
            <person name="Selengut J.D."/>
            <person name="Sanka R."/>
            <person name="DePew J."/>
            <person name="Purushe J."/>
            <person name="Picardeau M."/>
            <person name="Werts C."/>
            <person name="Goarant C."/>
            <person name="Vinetz J.M."/>
            <person name="Sutton G.G."/>
            <person name="Nierman W.C."/>
            <person name="Fouts D.E."/>
        </authorList>
    </citation>
    <scope>NUCLEOTIDE SEQUENCE [LARGE SCALE GENOMIC DNA]</scope>
    <source>
        <strain evidence="2 3">200901868</strain>
    </source>
</reference>
<accession>M6W0L3</accession>
<protein>
    <submittedName>
        <fullName evidence="2">Uncharacterized protein</fullName>
    </submittedName>
</protein>
<comment type="caution">
    <text evidence="2">The sequence shown here is derived from an EMBL/GenBank/DDBJ whole genome shotgun (WGS) entry which is preliminary data.</text>
</comment>
<gene>
    <name evidence="2" type="ORF">LEP1GSC133_2279</name>
</gene>
<dbReference type="AlphaFoldDB" id="M6W0L3"/>